<dbReference type="AlphaFoldDB" id="A0A8H5LYU1"/>
<dbReference type="Proteomes" id="UP000559256">
    <property type="component" value="Unassembled WGS sequence"/>
</dbReference>
<keyword evidence="1" id="KW-0863">Zinc-finger</keyword>
<feature type="domain" description="CCHC-type" evidence="2">
    <location>
        <begin position="10"/>
        <end position="23"/>
    </location>
</feature>
<sequence length="83" mass="9214">MSLLHHGKTCWNCGKKNHVERECYAEGGAVSQAPEWFKALPKEKQKVIKGVNVASQEENPNPGIALLFANTEDQLGHHITSDF</sequence>
<reference evidence="3 4" key="1">
    <citation type="journal article" date="2020" name="ISME J.">
        <title>Uncovering the hidden diversity of litter-decomposition mechanisms in mushroom-forming fungi.</title>
        <authorList>
            <person name="Floudas D."/>
            <person name="Bentzer J."/>
            <person name="Ahren D."/>
            <person name="Johansson T."/>
            <person name="Persson P."/>
            <person name="Tunlid A."/>
        </authorList>
    </citation>
    <scope>NUCLEOTIDE SEQUENCE [LARGE SCALE GENOMIC DNA]</scope>
    <source>
        <strain evidence="3 4">CBS 291.85</strain>
    </source>
</reference>
<evidence type="ECO:0000256" key="1">
    <source>
        <dbReference type="PROSITE-ProRule" id="PRU00047"/>
    </source>
</evidence>
<dbReference type="EMBL" id="JAACJM010000002">
    <property type="protein sequence ID" value="KAF5374394.1"/>
    <property type="molecule type" value="Genomic_DNA"/>
</dbReference>
<keyword evidence="1" id="KW-0479">Metal-binding</keyword>
<keyword evidence="1" id="KW-0862">Zinc</keyword>
<proteinExistence type="predicted"/>
<dbReference type="GO" id="GO:0003676">
    <property type="term" value="F:nucleic acid binding"/>
    <property type="evidence" value="ECO:0007669"/>
    <property type="project" value="InterPro"/>
</dbReference>
<gene>
    <name evidence="3" type="ORF">D9758_004610</name>
</gene>
<comment type="caution">
    <text evidence="3">The sequence shown here is derived from an EMBL/GenBank/DDBJ whole genome shotgun (WGS) entry which is preliminary data.</text>
</comment>
<keyword evidence="4" id="KW-1185">Reference proteome</keyword>
<dbReference type="PROSITE" id="PS50158">
    <property type="entry name" value="ZF_CCHC"/>
    <property type="match status" value="1"/>
</dbReference>
<organism evidence="3 4">
    <name type="scientific">Tetrapyrgos nigripes</name>
    <dbReference type="NCBI Taxonomy" id="182062"/>
    <lineage>
        <taxon>Eukaryota</taxon>
        <taxon>Fungi</taxon>
        <taxon>Dikarya</taxon>
        <taxon>Basidiomycota</taxon>
        <taxon>Agaricomycotina</taxon>
        <taxon>Agaricomycetes</taxon>
        <taxon>Agaricomycetidae</taxon>
        <taxon>Agaricales</taxon>
        <taxon>Marasmiineae</taxon>
        <taxon>Marasmiaceae</taxon>
        <taxon>Tetrapyrgos</taxon>
    </lineage>
</organism>
<dbReference type="GO" id="GO:0008270">
    <property type="term" value="F:zinc ion binding"/>
    <property type="evidence" value="ECO:0007669"/>
    <property type="project" value="UniProtKB-KW"/>
</dbReference>
<evidence type="ECO:0000313" key="3">
    <source>
        <dbReference type="EMBL" id="KAF5374394.1"/>
    </source>
</evidence>
<dbReference type="InterPro" id="IPR001878">
    <property type="entry name" value="Znf_CCHC"/>
</dbReference>
<evidence type="ECO:0000313" key="4">
    <source>
        <dbReference type="Proteomes" id="UP000559256"/>
    </source>
</evidence>
<name>A0A8H5LYU1_9AGAR</name>
<evidence type="ECO:0000259" key="2">
    <source>
        <dbReference type="PROSITE" id="PS50158"/>
    </source>
</evidence>
<accession>A0A8H5LYU1</accession>
<protein>
    <recommendedName>
        <fullName evidence="2">CCHC-type domain-containing protein</fullName>
    </recommendedName>
</protein>